<name>A0A7C1VTJ9_9GAMM</name>
<gene>
    <name evidence="3" type="ORF">ENI26_12850</name>
</gene>
<proteinExistence type="predicted"/>
<feature type="domain" description="Inner membrane protein YgaP-like transmembrane" evidence="2">
    <location>
        <begin position="8"/>
        <end position="66"/>
    </location>
</feature>
<evidence type="ECO:0000256" key="1">
    <source>
        <dbReference type="SAM" id="Phobius"/>
    </source>
</evidence>
<dbReference type="AlphaFoldDB" id="A0A7C1VTJ9"/>
<keyword evidence="1" id="KW-0472">Membrane</keyword>
<comment type="caution">
    <text evidence="3">The sequence shown here is derived from an EMBL/GenBank/DDBJ whole genome shotgun (WGS) entry which is preliminary data.</text>
</comment>
<dbReference type="Proteomes" id="UP000886384">
    <property type="component" value="Unassembled WGS sequence"/>
</dbReference>
<sequence length="83" mass="9242">MGIRMIVKKNLASWDRWCRIIAGTTIIGIAIYQQNLWWLLGLALLINGLSGRCGAYALLGISTAKTTCDIPDSKMTQDKREDD</sequence>
<dbReference type="Pfam" id="PF11127">
    <property type="entry name" value="YgaP-like_TM"/>
    <property type="match status" value="1"/>
</dbReference>
<dbReference type="InterPro" id="IPR021309">
    <property type="entry name" value="YgaP-like_TM"/>
</dbReference>
<reference evidence="3" key="1">
    <citation type="journal article" date="2020" name="mSystems">
        <title>Genome- and Community-Level Interaction Insights into Carbon Utilization and Element Cycling Functions of Hydrothermarchaeota in Hydrothermal Sediment.</title>
        <authorList>
            <person name="Zhou Z."/>
            <person name="Liu Y."/>
            <person name="Xu W."/>
            <person name="Pan J."/>
            <person name="Luo Z.H."/>
            <person name="Li M."/>
        </authorList>
    </citation>
    <scope>NUCLEOTIDE SEQUENCE [LARGE SCALE GENOMIC DNA]</scope>
    <source>
        <strain evidence="3">HyVt-380</strain>
    </source>
</reference>
<accession>A0A7C1VTJ9</accession>
<dbReference type="EMBL" id="DRHY01000298">
    <property type="protein sequence ID" value="HEC75241.1"/>
    <property type="molecule type" value="Genomic_DNA"/>
</dbReference>
<keyword evidence="1" id="KW-0812">Transmembrane</keyword>
<feature type="transmembrane region" description="Helical" evidence="1">
    <location>
        <begin position="20"/>
        <end position="40"/>
    </location>
</feature>
<organism evidence="3">
    <name type="scientific">Methylophaga aminisulfidivorans</name>
    <dbReference type="NCBI Taxonomy" id="230105"/>
    <lineage>
        <taxon>Bacteria</taxon>
        <taxon>Pseudomonadati</taxon>
        <taxon>Pseudomonadota</taxon>
        <taxon>Gammaproteobacteria</taxon>
        <taxon>Thiotrichales</taxon>
        <taxon>Piscirickettsiaceae</taxon>
        <taxon>Methylophaga</taxon>
    </lineage>
</organism>
<protein>
    <submittedName>
        <fullName evidence="3">DUF2892 domain-containing protein</fullName>
    </submittedName>
</protein>
<evidence type="ECO:0000259" key="2">
    <source>
        <dbReference type="Pfam" id="PF11127"/>
    </source>
</evidence>
<keyword evidence="1" id="KW-1133">Transmembrane helix</keyword>
<evidence type="ECO:0000313" key="3">
    <source>
        <dbReference type="EMBL" id="HEC75241.1"/>
    </source>
</evidence>